<dbReference type="RefSeq" id="WP_034527614.1">
    <property type="nucleotide sequence ID" value="NZ_JGZP01000011.1"/>
</dbReference>
<comment type="caution">
    <text evidence="1">The sequence shown here is derived from an EMBL/GenBank/DDBJ whole genome shotgun (WGS) entry which is preliminary data.</text>
</comment>
<keyword evidence="2" id="KW-1185">Reference proteome</keyword>
<dbReference type="STRING" id="762211.BSTEL_0637"/>
<dbReference type="EMBL" id="JGZP01000011">
    <property type="protein sequence ID" value="KFI97826.1"/>
    <property type="molecule type" value="Genomic_DNA"/>
</dbReference>
<dbReference type="AlphaFoldDB" id="A0A087DQM6"/>
<protein>
    <submittedName>
        <fullName evidence="1">Tensin-4</fullName>
    </submittedName>
</protein>
<sequence length="78" mass="8689">MDGPTLDLLVCDRHHTMLAEMDGLPVPMRASPDGHPIVQNLTPVMRHACDAFMKAWEEACSERPPRQPQTRQGQGLQA</sequence>
<accession>A0A087DQM6</accession>
<reference evidence="1 2" key="1">
    <citation type="submission" date="2014-03" db="EMBL/GenBank/DDBJ databases">
        <title>Genomics of Bifidobacteria.</title>
        <authorList>
            <person name="Ventura M."/>
            <person name="Milani C."/>
            <person name="Lugli G.A."/>
        </authorList>
    </citation>
    <scope>NUCLEOTIDE SEQUENCE [LARGE SCALE GENOMIC DNA]</scope>
    <source>
        <strain evidence="1 2">DSM 23968</strain>
    </source>
</reference>
<name>A0A087DQM6_9BIFI</name>
<dbReference type="Proteomes" id="UP000029004">
    <property type="component" value="Unassembled WGS sequence"/>
</dbReference>
<evidence type="ECO:0000313" key="1">
    <source>
        <dbReference type="EMBL" id="KFI97826.1"/>
    </source>
</evidence>
<organism evidence="1 2">
    <name type="scientific">Bifidobacterium stellenboschense</name>
    <dbReference type="NCBI Taxonomy" id="762211"/>
    <lineage>
        <taxon>Bacteria</taxon>
        <taxon>Bacillati</taxon>
        <taxon>Actinomycetota</taxon>
        <taxon>Actinomycetes</taxon>
        <taxon>Bifidobacteriales</taxon>
        <taxon>Bifidobacteriaceae</taxon>
        <taxon>Bifidobacterium</taxon>
    </lineage>
</organism>
<evidence type="ECO:0000313" key="2">
    <source>
        <dbReference type="Proteomes" id="UP000029004"/>
    </source>
</evidence>
<gene>
    <name evidence="1" type="ORF">BSTEL_0637</name>
</gene>
<dbReference type="OrthoDB" id="9978658at2"/>
<proteinExistence type="predicted"/>